<dbReference type="RefSeq" id="WP_252531298.1">
    <property type="nucleotide sequence ID" value="NZ_CP113440.1"/>
</dbReference>
<dbReference type="CDD" id="cd00093">
    <property type="entry name" value="HTH_XRE"/>
    <property type="match status" value="1"/>
</dbReference>
<evidence type="ECO:0000313" key="3">
    <source>
        <dbReference type="EMBL" id="WAK62567.1"/>
    </source>
</evidence>
<dbReference type="InterPro" id="IPR010982">
    <property type="entry name" value="Lambda_DNA-bd_dom_sf"/>
</dbReference>
<accession>A0AA47FAS6</accession>
<dbReference type="NCBIfam" id="TIGR01716">
    <property type="entry name" value="RGG_Cterm"/>
    <property type="match status" value="1"/>
</dbReference>
<organism evidence="3 4">
    <name type="scientific">Streptococcus macedonicus</name>
    <name type="common">Streptococcus gallolyticus macedonicus</name>
    <dbReference type="NCBI Taxonomy" id="59310"/>
    <lineage>
        <taxon>Bacteria</taxon>
        <taxon>Bacillati</taxon>
        <taxon>Bacillota</taxon>
        <taxon>Bacilli</taxon>
        <taxon>Lactobacillales</taxon>
        <taxon>Streptococcaceae</taxon>
        <taxon>Streptococcus</taxon>
    </lineage>
</organism>
<dbReference type="PANTHER" id="PTHR37038:SF12">
    <property type="entry name" value="TRANSCRIPTIONAL REGULATOR"/>
    <property type="match status" value="1"/>
</dbReference>
<dbReference type="InterPro" id="IPR010057">
    <property type="entry name" value="Transcription_activator_Rgg_C"/>
</dbReference>
<name>A0AA47FAS6_STRMC</name>
<evidence type="ECO:0000313" key="2">
    <source>
        <dbReference type="EMBL" id="MCW8678421.1"/>
    </source>
</evidence>
<dbReference type="PROSITE" id="PS50943">
    <property type="entry name" value="HTH_CROC1"/>
    <property type="match status" value="1"/>
</dbReference>
<sequence>MKSMLGQTLRKIRKGKQVSLCSIADEHLSKSQISRFERGESEISCICLINILEKLHVSLDEFLILYDNDYTNTKTFANLVQHIRRDYSSQNIDQIMALLSDSSGYTLNSFEKTMIKSIIHTLDDNIVPTEEELLQLTDYLFKIEKWGYYEIILLGNCVRTIKYSSYFLLTKEMLKNFIYSSLNNKNKRLVTQLAINCLILSVDKKEFHNCDYLITKIKKLLEGELNYYEQTVFLYATGYYEFKKNPANGTKKMDQAIQVFDILGELQIKSQYIEHYNKFVKKS</sequence>
<evidence type="ECO:0000259" key="1">
    <source>
        <dbReference type="PROSITE" id="PS50943"/>
    </source>
</evidence>
<dbReference type="EMBL" id="JAPHJC010000031">
    <property type="protein sequence ID" value="MCW8678421.1"/>
    <property type="molecule type" value="Genomic_DNA"/>
</dbReference>
<reference evidence="3" key="1">
    <citation type="submission" date="2022-11" db="EMBL/GenBank/DDBJ databases">
        <title>Streptococcus macedonicus and Acinetobacter baumannii: co-inhabitants of the cheese production environment.</title>
        <authorList>
            <person name="Johnson J."/>
        </authorList>
    </citation>
    <scope>NUCLEOTIDE SEQUENCE</scope>
    <source>
        <strain evidence="3">E37</strain>
    </source>
</reference>
<reference evidence="3" key="2">
    <citation type="submission" date="2022-11" db="EMBL/GenBank/DDBJ databases">
        <authorList>
            <person name="Johnson J.D."/>
        </authorList>
    </citation>
    <scope>NUCLEOTIDE SEQUENCE</scope>
    <source>
        <strain evidence="2">E28</strain>
        <strain evidence="3">E37</strain>
    </source>
</reference>
<keyword evidence="5" id="KW-1185">Reference proteome</keyword>
<dbReference type="PANTHER" id="PTHR37038">
    <property type="entry name" value="TRANSCRIPTIONAL REGULATOR-RELATED"/>
    <property type="match status" value="1"/>
</dbReference>
<dbReference type="InterPro" id="IPR053163">
    <property type="entry name" value="HTH-type_regulator_Rgg"/>
</dbReference>
<reference evidence="2" key="3">
    <citation type="submission" date="2024-05" db="EMBL/GenBank/DDBJ databases">
        <title>Streptococcus macedonicus and Acinetobacter baumannii: co-inhabitants of the cheese production environment.</title>
        <authorList>
            <person name="Johnson J."/>
            <person name="Curtin C."/>
            <person name="Waite-Cusic J."/>
        </authorList>
    </citation>
    <scope>NUCLEOTIDE SEQUENCE</scope>
    <source>
        <strain evidence="2">E28</strain>
    </source>
</reference>
<dbReference type="SUPFAM" id="SSF47413">
    <property type="entry name" value="lambda repressor-like DNA-binding domains"/>
    <property type="match status" value="1"/>
</dbReference>
<dbReference type="GO" id="GO:0003677">
    <property type="term" value="F:DNA binding"/>
    <property type="evidence" value="ECO:0007669"/>
    <property type="project" value="InterPro"/>
</dbReference>
<dbReference type="AlphaFoldDB" id="A0AA47FAS6"/>
<evidence type="ECO:0000313" key="4">
    <source>
        <dbReference type="Proteomes" id="UP001156410"/>
    </source>
</evidence>
<dbReference type="Pfam" id="PF21259">
    <property type="entry name" value="Rgg_C"/>
    <property type="match status" value="1"/>
</dbReference>
<dbReference type="InterPro" id="IPR001387">
    <property type="entry name" value="Cro/C1-type_HTH"/>
</dbReference>
<gene>
    <name evidence="3" type="ORF">OQG81_07430</name>
    <name evidence="2" type="ORF">OQH01_07960</name>
</gene>
<feature type="domain" description="HTH cro/C1-type" evidence="1">
    <location>
        <begin position="27"/>
        <end position="62"/>
    </location>
</feature>
<dbReference type="EMBL" id="CP113440">
    <property type="protein sequence ID" value="WAK62567.1"/>
    <property type="molecule type" value="Genomic_DNA"/>
</dbReference>
<evidence type="ECO:0000313" key="5">
    <source>
        <dbReference type="Proteomes" id="UP001209889"/>
    </source>
</evidence>
<dbReference type="Proteomes" id="UP001156410">
    <property type="component" value="Chromosome"/>
</dbReference>
<dbReference type="Proteomes" id="UP001209889">
    <property type="component" value="Unassembled WGS sequence"/>
</dbReference>
<protein>
    <submittedName>
        <fullName evidence="3">Rgg/GadR/MutR family transcriptional regulator</fullName>
    </submittedName>
</protein>
<dbReference type="Gene3D" id="1.25.40.10">
    <property type="entry name" value="Tetratricopeptide repeat domain"/>
    <property type="match status" value="1"/>
</dbReference>
<proteinExistence type="predicted"/>
<dbReference type="InterPro" id="IPR011990">
    <property type="entry name" value="TPR-like_helical_dom_sf"/>
</dbReference>